<evidence type="ECO:0000256" key="1">
    <source>
        <dbReference type="SAM" id="MobiDB-lite"/>
    </source>
</evidence>
<proteinExistence type="predicted"/>
<feature type="compositionally biased region" description="Low complexity" evidence="1">
    <location>
        <begin position="49"/>
        <end position="72"/>
    </location>
</feature>
<sequence>WGLTTEGGPVWARGARPTLPVSGGRAWTPVMAAAEPATGQLHRWSPGASTRAGSASSWPSSRRPTPASASSWWWTTPAGTGRATSGCRPTSSSGSCRPTAPRPTRSSRSGSGCATTTRAASASAPGQPH</sequence>
<gene>
    <name evidence="2" type="ORF">AVDCRST_MAG88-4209</name>
</gene>
<feature type="compositionally biased region" description="Low complexity" evidence="1">
    <location>
        <begin position="95"/>
        <end position="129"/>
    </location>
</feature>
<accession>A0A6J4VTC6</accession>
<evidence type="ECO:0000313" key="2">
    <source>
        <dbReference type="EMBL" id="CAA9587555.1"/>
    </source>
</evidence>
<feature type="region of interest" description="Disordered" evidence="1">
    <location>
        <begin position="1"/>
        <end position="21"/>
    </location>
</feature>
<organism evidence="2">
    <name type="scientific">uncultured Thermomicrobiales bacterium</name>
    <dbReference type="NCBI Taxonomy" id="1645740"/>
    <lineage>
        <taxon>Bacteria</taxon>
        <taxon>Pseudomonadati</taxon>
        <taxon>Thermomicrobiota</taxon>
        <taxon>Thermomicrobia</taxon>
        <taxon>Thermomicrobiales</taxon>
        <taxon>environmental samples</taxon>
    </lineage>
</organism>
<reference evidence="2" key="1">
    <citation type="submission" date="2020-02" db="EMBL/GenBank/DDBJ databases">
        <authorList>
            <person name="Meier V. D."/>
        </authorList>
    </citation>
    <scope>NUCLEOTIDE SEQUENCE</scope>
    <source>
        <strain evidence="2">AVDCRST_MAG88</strain>
    </source>
</reference>
<name>A0A6J4VTC6_9BACT</name>
<dbReference type="AlphaFoldDB" id="A0A6J4VTC6"/>
<dbReference type="EMBL" id="CADCWM010001049">
    <property type="protein sequence ID" value="CAA9587555.1"/>
    <property type="molecule type" value="Genomic_DNA"/>
</dbReference>
<feature type="non-terminal residue" evidence="2">
    <location>
        <position position="1"/>
    </location>
</feature>
<feature type="region of interest" description="Disordered" evidence="1">
    <location>
        <begin position="36"/>
        <end position="129"/>
    </location>
</feature>
<feature type="non-terminal residue" evidence="2">
    <location>
        <position position="129"/>
    </location>
</feature>
<protein>
    <submittedName>
        <fullName evidence="2">Uncharacterized protein</fullName>
    </submittedName>
</protein>